<evidence type="ECO:0000313" key="2">
    <source>
        <dbReference type="Proteomes" id="UP001295740"/>
    </source>
</evidence>
<reference evidence="1" key="1">
    <citation type="submission" date="2023-10" db="EMBL/GenBank/DDBJ databases">
        <authorList>
            <person name="Hackl T."/>
        </authorList>
    </citation>
    <scope>NUCLEOTIDE SEQUENCE</scope>
</reference>
<comment type="caution">
    <text evidence="1">The sequence shown here is derived from an EMBL/GenBank/DDBJ whole genome shotgun (WGS) entry which is preliminary data.</text>
</comment>
<proteinExistence type="predicted"/>
<dbReference type="Proteomes" id="UP001295740">
    <property type="component" value="Unassembled WGS sequence"/>
</dbReference>
<protein>
    <submittedName>
        <fullName evidence="1">Uu.00g025850.m01.CDS01</fullName>
    </submittedName>
</protein>
<evidence type="ECO:0000313" key="1">
    <source>
        <dbReference type="EMBL" id="CAJ2499732.1"/>
    </source>
</evidence>
<keyword evidence="2" id="KW-1185">Reference proteome</keyword>
<sequence>MCFYQNIHECYHYDLLSLHASERESHKCRRVFRGESAGGGVKCALHTCCRFSREVIVPCGHAAELGGKQELGQEQLCAGDSFGEDVFVPFGGDESGRPGLWLGFEYGAFEGEGEGEEGAEARATPKEVIWDCDCDTDDADAASSAGSAVSMDFWPEDEPGKTVRVFLDDPVEGGDEKPGRPSRAWGWGFSAWVSRFW</sequence>
<dbReference type="EMBL" id="CAUWAG010000003">
    <property type="protein sequence ID" value="CAJ2499732.1"/>
    <property type="molecule type" value="Genomic_DNA"/>
</dbReference>
<dbReference type="AlphaFoldDB" id="A0AAI8V7Y0"/>
<accession>A0AAI8V7Y0</accession>
<gene>
    <name evidence="1" type="ORF">KHLLAP_LOCUS200</name>
</gene>
<organism evidence="1 2">
    <name type="scientific">Anthostomella pinea</name>
    <dbReference type="NCBI Taxonomy" id="933095"/>
    <lineage>
        <taxon>Eukaryota</taxon>
        <taxon>Fungi</taxon>
        <taxon>Dikarya</taxon>
        <taxon>Ascomycota</taxon>
        <taxon>Pezizomycotina</taxon>
        <taxon>Sordariomycetes</taxon>
        <taxon>Xylariomycetidae</taxon>
        <taxon>Xylariales</taxon>
        <taxon>Xylariaceae</taxon>
        <taxon>Anthostomella</taxon>
    </lineage>
</organism>
<name>A0AAI8V7Y0_9PEZI</name>